<dbReference type="SUPFAM" id="SSF56935">
    <property type="entry name" value="Porins"/>
    <property type="match status" value="1"/>
</dbReference>
<dbReference type="Gene3D" id="2.40.160.60">
    <property type="entry name" value="Outer membrane protein transport protein (OMPP1/FadL/TodX)"/>
    <property type="match status" value="1"/>
</dbReference>
<reference evidence="2 3" key="1">
    <citation type="submission" date="2016-11" db="EMBL/GenBank/DDBJ databases">
        <authorList>
            <person name="Jaros S."/>
            <person name="Januszkiewicz K."/>
            <person name="Wedrychowicz H."/>
        </authorList>
    </citation>
    <scope>NUCLEOTIDE SEQUENCE [LARGE SCALE GENOMIC DNA]</scope>
    <source>
        <strain evidence="2 3">DSM 26897</strain>
    </source>
</reference>
<name>A0A1M5FKK7_9BACT</name>
<accession>A0A1M5FKK7</accession>
<protein>
    <recommendedName>
        <fullName evidence="4">Outer membrane protein beta-barrel domain-containing protein</fullName>
    </recommendedName>
</protein>
<dbReference type="OrthoDB" id="1098580at2"/>
<evidence type="ECO:0000256" key="1">
    <source>
        <dbReference type="SAM" id="SignalP"/>
    </source>
</evidence>
<feature type="chain" id="PRO_5012477286" description="Outer membrane protein beta-barrel domain-containing protein" evidence="1">
    <location>
        <begin position="22"/>
        <end position="183"/>
    </location>
</feature>
<dbReference type="AlphaFoldDB" id="A0A1M5FKK7"/>
<keyword evidence="3" id="KW-1185">Reference proteome</keyword>
<dbReference type="STRING" id="1302690.BUE76_18945"/>
<evidence type="ECO:0000313" key="2">
    <source>
        <dbReference type="EMBL" id="SHF92147.1"/>
    </source>
</evidence>
<sequence length="183" mass="20536">MKHLNLILGFFLLFVGVAVQAQDEPMQNRWFTGGNFGLSFGTYTFVNISPQIGYRFTDKVAAGGGVNFQYISDRTRVNGETVYRTNRGVGGLNVFGRFYPVPQFMVQVQPEANYVWGKDKDFINNQEFRFDPRVVPSLLLGGGLVLPTGRNALIISAFYDVIQDPDAPYGRRPIVNFGYNLGF</sequence>
<dbReference type="Proteomes" id="UP000184368">
    <property type="component" value="Unassembled WGS sequence"/>
</dbReference>
<gene>
    <name evidence="2" type="ORF">SAMN05444008_11453</name>
</gene>
<keyword evidence="1" id="KW-0732">Signal</keyword>
<proteinExistence type="predicted"/>
<dbReference type="EMBL" id="FQUO01000014">
    <property type="protein sequence ID" value="SHF92147.1"/>
    <property type="molecule type" value="Genomic_DNA"/>
</dbReference>
<organism evidence="2 3">
    <name type="scientific">Cnuella takakiae</name>
    <dbReference type="NCBI Taxonomy" id="1302690"/>
    <lineage>
        <taxon>Bacteria</taxon>
        <taxon>Pseudomonadati</taxon>
        <taxon>Bacteroidota</taxon>
        <taxon>Chitinophagia</taxon>
        <taxon>Chitinophagales</taxon>
        <taxon>Chitinophagaceae</taxon>
        <taxon>Cnuella</taxon>
    </lineage>
</organism>
<evidence type="ECO:0008006" key="4">
    <source>
        <dbReference type="Google" id="ProtNLM"/>
    </source>
</evidence>
<evidence type="ECO:0000313" key="3">
    <source>
        <dbReference type="Proteomes" id="UP000184368"/>
    </source>
</evidence>
<feature type="signal peptide" evidence="1">
    <location>
        <begin position="1"/>
        <end position="21"/>
    </location>
</feature>
<dbReference type="RefSeq" id="WP_073045605.1">
    <property type="nucleotide sequence ID" value="NZ_FQUO01000014.1"/>
</dbReference>